<proteinExistence type="inferred from homology"/>
<evidence type="ECO:0000256" key="3">
    <source>
        <dbReference type="ARBA" id="ARBA00022544"/>
    </source>
</evidence>
<dbReference type="NCBIfam" id="TIGR02887">
    <property type="entry name" value="spore_ger_x_C"/>
    <property type="match status" value="1"/>
</dbReference>
<evidence type="ECO:0000256" key="5">
    <source>
        <dbReference type="ARBA" id="ARBA00023136"/>
    </source>
</evidence>
<dbReference type="Pfam" id="PF25198">
    <property type="entry name" value="Spore_GerAC_N"/>
    <property type="match status" value="1"/>
</dbReference>
<dbReference type="InterPro" id="IPR038501">
    <property type="entry name" value="Spore_GerAC_C_sf"/>
</dbReference>
<evidence type="ECO:0000256" key="1">
    <source>
        <dbReference type="ARBA" id="ARBA00004635"/>
    </source>
</evidence>
<comment type="caution">
    <text evidence="11">The sequence shown here is derived from an EMBL/GenBank/DDBJ whole genome shotgun (WGS) entry which is preliminary data.</text>
</comment>
<dbReference type="InterPro" id="IPR046953">
    <property type="entry name" value="Spore_GerAC-like_C"/>
</dbReference>
<dbReference type="PANTHER" id="PTHR35789:SF1">
    <property type="entry name" value="SPORE GERMINATION PROTEIN B3"/>
    <property type="match status" value="1"/>
</dbReference>
<dbReference type="InterPro" id="IPR057336">
    <property type="entry name" value="GerAC_N"/>
</dbReference>
<dbReference type="AlphaFoldDB" id="A0A511X1S2"/>
<protein>
    <submittedName>
        <fullName evidence="11">Germination protein GerLC</fullName>
    </submittedName>
</protein>
<evidence type="ECO:0000256" key="2">
    <source>
        <dbReference type="ARBA" id="ARBA00007886"/>
    </source>
</evidence>
<evidence type="ECO:0000256" key="8">
    <source>
        <dbReference type="SAM" id="SignalP"/>
    </source>
</evidence>
<evidence type="ECO:0000259" key="10">
    <source>
        <dbReference type="Pfam" id="PF25198"/>
    </source>
</evidence>
<dbReference type="STRING" id="442899.SAMN05720591_11444"/>
<dbReference type="PANTHER" id="PTHR35789">
    <property type="entry name" value="SPORE GERMINATION PROTEIN B3"/>
    <property type="match status" value="1"/>
</dbReference>
<keyword evidence="6" id="KW-0564">Palmitate</keyword>
<feature type="domain" description="Spore germination GerAC-like C-terminal" evidence="9">
    <location>
        <begin position="225"/>
        <end position="382"/>
    </location>
</feature>
<dbReference type="Proteomes" id="UP000321400">
    <property type="component" value="Unassembled WGS sequence"/>
</dbReference>
<dbReference type="PROSITE" id="PS51257">
    <property type="entry name" value="PROKAR_LIPOPROTEIN"/>
    <property type="match status" value="1"/>
</dbReference>
<keyword evidence="3" id="KW-0309">Germination</keyword>
<comment type="similarity">
    <text evidence="2">Belongs to the GerABKC lipoprotein family.</text>
</comment>
<keyword evidence="7" id="KW-0449">Lipoprotein</keyword>
<feature type="chain" id="PRO_5038620928" evidence="8">
    <location>
        <begin position="26"/>
        <end position="393"/>
    </location>
</feature>
<dbReference type="GO" id="GO:0016020">
    <property type="term" value="C:membrane"/>
    <property type="evidence" value="ECO:0007669"/>
    <property type="project" value="UniProtKB-SubCell"/>
</dbReference>
<feature type="signal peptide" evidence="8">
    <location>
        <begin position="1"/>
        <end position="25"/>
    </location>
</feature>
<keyword evidence="4 8" id="KW-0732">Signal</keyword>
<keyword evidence="5" id="KW-0472">Membrane</keyword>
<evidence type="ECO:0000256" key="6">
    <source>
        <dbReference type="ARBA" id="ARBA00023139"/>
    </source>
</evidence>
<evidence type="ECO:0000259" key="9">
    <source>
        <dbReference type="Pfam" id="PF05504"/>
    </source>
</evidence>
<feature type="domain" description="Spore germination protein N-terminal" evidence="10">
    <location>
        <begin position="24"/>
        <end position="197"/>
    </location>
</feature>
<dbReference type="Gene3D" id="3.30.300.210">
    <property type="entry name" value="Nutrient germinant receptor protein C, domain 3"/>
    <property type="match status" value="1"/>
</dbReference>
<evidence type="ECO:0000256" key="4">
    <source>
        <dbReference type="ARBA" id="ARBA00022729"/>
    </source>
</evidence>
<evidence type="ECO:0000256" key="7">
    <source>
        <dbReference type="ARBA" id="ARBA00023288"/>
    </source>
</evidence>
<sequence length="393" mass="43539">MKKVCIKLVLLILLLPLLTSCYSQTELNDMMIATAIGVDKSTTGYEVTLQVLNPSEVAGTSGKTTQPGISCYSESGETFFHAIRRLTHVTPRKIFLGHIRFVLFSEGVSQDGIIEPLDFLMRDHEMRSDFALLVSKDISAKKVLEVLSPIEQIPANKIINGLSASEDFYGPSLEVELEEFYQHYLSGGIEPVMNGITVLGNSESGKEMTSLEQTTPKAVLKVKYIALFKKDMFIGWLNETESLGFNYLINEIDNTVIVVMTETGAYTFEVTKAETKIELVKPPASFNVVTTLNVTLGEAPTGFVKGKEGINQLTSLVEAKVGDYMSSCVDRLQEEQTDNVGFGQVVNRKAPSVWKVVEEEWETLFPTITVDYQVDVEMTHNGQLSDDESEDEG</sequence>
<organism evidence="11 12">
    <name type="scientific">Halolactibacillus alkaliphilus</name>
    <dbReference type="NCBI Taxonomy" id="442899"/>
    <lineage>
        <taxon>Bacteria</taxon>
        <taxon>Bacillati</taxon>
        <taxon>Bacillota</taxon>
        <taxon>Bacilli</taxon>
        <taxon>Bacillales</taxon>
        <taxon>Bacillaceae</taxon>
        <taxon>Halolactibacillus</taxon>
    </lineage>
</organism>
<dbReference type="EMBL" id="BJYE01000014">
    <property type="protein sequence ID" value="GEN56877.1"/>
    <property type="molecule type" value="Genomic_DNA"/>
</dbReference>
<comment type="subcellular location">
    <subcellularLocation>
        <location evidence="1">Membrane</location>
        <topology evidence="1">Lipid-anchor</topology>
    </subcellularLocation>
</comment>
<evidence type="ECO:0000313" key="12">
    <source>
        <dbReference type="Proteomes" id="UP000321400"/>
    </source>
</evidence>
<dbReference type="RefSeq" id="WP_089801724.1">
    <property type="nucleotide sequence ID" value="NZ_BJYE01000014.1"/>
</dbReference>
<evidence type="ECO:0000313" key="11">
    <source>
        <dbReference type="EMBL" id="GEN56877.1"/>
    </source>
</evidence>
<gene>
    <name evidence="11" type="ORF">HAL01_13410</name>
</gene>
<name>A0A511X1S2_9BACI</name>
<dbReference type="InterPro" id="IPR008844">
    <property type="entry name" value="Spore_GerAC-like"/>
</dbReference>
<dbReference type="GO" id="GO:0009847">
    <property type="term" value="P:spore germination"/>
    <property type="evidence" value="ECO:0007669"/>
    <property type="project" value="InterPro"/>
</dbReference>
<accession>A0A511X1S2</accession>
<dbReference type="OrthoDB" id="9816067at2"/>
<reference evidence="11 12" key="1">
    <citation type="submission" date="2019-07" db="EMBL/GenBank/DDBJ databases">
        <title>Whole genome shotgun sequence of Halolactibacillus alkaliphilus NBRC 103919.</title>
        <authorList>
            <person name="Hosoyama A."/>
            <person name="Uohara A."/>
            <person name="Ohji S."/>
            <person name="Ichikawa N."/>
        </authorList>
    </citation>
    <scope>NUCLEOTIDE SEQUENCE [LARGE SCALE GENOMIC DNA]</scope>
    <source>
        <strain evidence="11 12">NBRC 103919</strain>
    </source>
</reference>
<dbReference type="Pfam" id="PF05504">
    <property type="entry name" value="Spore_GerAC"/>
    <property type="match status" value="1"/>
</dbReference>
<keyword evidence="12" id="KW-1185">Reference proteome</keyword>